<name>A0A5D3EI49_9BACE</name>
<feature type="compositionally biased region" description="Acidic residues" evidence="1">
    <location>
        <begin position="154"/>
        <end position="166"/>
    </location>
</feature>
<sequence>MGKFDKYKINLKGMQADSMKYEFVLDNLYFAHIDGPEVQKGKVNVVLTVKRTARAFELNFQTEGVVSVPCDRCLDDMDLPISSSDKILVKFGQEYAEEGDNLIVIPESEGEINVAWFMYEFIALALPMKRVHAPGKCNKSMTGKLSKHLKTDGNDQDNDDETFDVEEDVAEVEEAEDSIDPRWNELKKILDNN</sequence>
<keyword evidence="3" id="KW-1185">Reference proteome</keyword>
<dbReference type="AlphaFoldDB" id="A0A5D3EI49"/>
<evidence type="ECO:0000313" key="2">
    <source>
        <dbReference type="EMBL" id="TYK35649.1"/>
    </source>
</evidence>
<organism evidence="2 3">
    <name type="scientific">Bacteroides pyogenes</name>
    <dbReference type="NCBI Taxonomy" id="310300"/>
    <lineage>
        <taxon>Bacteria</taxon>
        <taxon>Pseudomonadati</taxon>
        <taxon>Bacteroidota</taxon>
        <taxon>Bacteroidia</taxon>
        <taxon>Bacteroidales</taxon>
        <taxon>Bacteroidaceae</taxon>
        <taxon>Bacteroides</taxon>
    </lineage>
</organism>
<evidence type="ECO:0000256" key="1">
    <source>
        <dbReference type="SAM" id="MobiDB-lite"/>
    </source>
</evidence>
<dbReference type="RefSeq" id="WP_027324174.1">
    <property type="nucleotide sequence ID" value="NZ_CAMBON010000035.1"/>
</dbReference>
<protein>
    <submittedName>
        <fullName evidence="2">DUF177 domain-containing protein</fullName>
    </submittedName>
</protein>
<dbReference type="InterPro" id="IPR003772">
    <property type="entry name" value="YceD"/>
</dbReference>
<proteinExistence type="predicted"/>
<reference evidence="2 3" key="1">
    <citation type="submission" date="2019-07" db="EMBL/GenBank/DDBJ databases">
        <title>Draft Genome Sequences of Bacteroides pyogenes Strains Isolated from the Uterus Holstein Dairy Cows with Metritis.</title>
        <authorList>
            <person name="Cunha F."/>
            <person name="Galvao K.N."/>
            <person name="Jeon S.J."/>
            <person name="Jeong K.C."/>
        </authorList>
    </citation>
    <scope>NUCLEOTIDE SEQUENCE [LARGE SCALE GENOMIC DNA]</scope>
    <source>
        <strain evidence="2 3">KG-31</strain>
    </source>
</reference>
<evidence type="ECO:0000313" key="3">
    <source>
        <dbReference type="Proteomes" id="UP000324383"/>
    </source>
</evidence>
<accession>A0A5D3EI49</accession>
<dbReference type="Proteomes" id="UP000324383">
    <property type="component" value="Unassembled WGS sequence"/>
</dbReference>
<feature type="region of interest" description="Disordered" evidence="1">
    <location>
        <begin position="142"/>
        <end position="166"/>
    </location>
</feature>
<dbReference type="EMBL" id="VKLW01000001">
    <property type="protein sequence ID" value="TYK35649.1"/>
    <property type="molecule type" value="Genomic_DNA"/>
</dbReference>
<comment type="caution">
    <text evidence="2">The sequence shown here is derived from an EMBL/GenBank/DDBJ whole genome shotgun (WGS) entry which is preliminary data.</text>
</comment>
<dbReference type="Pfam" id="PF02620">
    <property type="entry name" value="YceD"/>
    <property type="match status" value="1"/>
</dbReference>
<gene>
    <name evidence="2" type="ORF">FNJ60_00630</name>
</gene>